<dbReference type="Pfam" id="PF13604">
    <property type="entry name" value="AAA_30"/>
    <property type="match status" value="1"/>
</dbReference>
<dbReference type="Gene3D" id="3.30.930.30">
    <property type="match status" value="1"/>
</dbReference>
<dbReference type="Gene3D" id="2.30.30.940">
    <property type="match status" value="1"/>
</dbReference>
<dbReference type="InterPro" id="IPR014136">
    <property type="entry name" value="TraA_Ti"/>
</dbReference>
<dbReference type="Gene3D" id="3.40.50.300">
    <property type="entry name" value="P-loop containing nucleotide triphosphate hydrolases"/>
    <property type="match status" value="2"/>
</dbReference>
<dbReference type="Pfam" id="PF01443">
    <property type="entry name" value="Viral_helicase1"/>
    <property type="match status" value="1"/>
</dbReference>
<evidence type="ECO:0000259" key="5">
    <source>
        <dbReference type="Pfam" id="PF03389"/>
    </source>
</evidence>
<dbReference type="RefSeq" id="WP_112672801.1">
    <property type="nucleotide sequence ID" value="NZ_JACGXG010000012.1"/>
</dbReference>
<comment type="caution">
    <text evidence="7">The sequence shown here is derived from an EMBL/GenBank/DDBJ whole genome shotgun (WGS) entry which is preliminary data.</text>
</comment>
<feature type="domain" description="(+)RNA virus helicase C-terminal" evidence="4">
    <location>
        <begin position="691"/>
        <end position="736"/>
    </location>
</feature>
<proteinExistence type="inferred from homology"/>
<dbReference type="InterPro" id="IPR005053">
    <property type="entry name" value="MobA_MobL"/>
</dbReference>
<name>A0ABR6AVU0_9HYPH</name>
<feature type="coiled-coil region" evidence="3">
    <location>
        <begin position="241"/>
        <end position="273"/>
    </location>
</feature>
<evidence type="ECO:0000259" key="6">
    <source>
        <dbReference type="Pfam" id="PF17841"/>
    </source>
</evidence>
<feature type="domain" description="MobA/MobL protein" evidence="5">
    <location>
        <begin position="17"/>
        <end position="243"/>
    </location>
</feature>
<dbReference type="InterPro" id="IPR041533">
    <property type="entry name" value="Bep_BID"/>
</dbReference>
<evidence type="ECO:0000313" key="8">
    <source>
        <dbReference type="Proteomes" id="UP000578622"/>
    </source>
</evidence>
<sequence>MAIVHFSASIISRGDGRSAVLSAAYRHCAKMDYEREARSVDYSRKQGLLHEEFLLPPDAPQWARMLIADRSVAGAAEAFWNRVESFEKRSDAQLAKDVTAALPIELSAEQNIAFVSDFVEQHILSKGMVANWVYHDNPGNPHIHLMITLRPLTEDGFGPKKVPVLGEDGQPLRTKGGKIAYELWGGGTDEFNLFRNAWFERMNHHLALNGINLRVDGRSYKKQGVGLVPTIHLGVGAKAIERKAEEEGRKVELERLELQQKRREENARRIQVNPALVLDLITREKSVFDERDIARVLHRYIDDAGLFRDLLARVLQDPAILRLERECFSLAAGDRVPSRYTTYELIRLEAAMANRAVWLSRRSSHGVAGQVLAATFKRNHRLSEEQRSAIEHIAGGARIAAVVGRAGAGKTTMMKAAREAWEAAGYRVVGGALSGKAAEGLQMEAGIVSRTLSSWELRWEKERDRLDGKTVFVLDEAGMVSSRQMATFVNAVTEAGAKLVLVGDPDQLQPIEAGAAFRSIVERIGYSELGFIFRQRESWMRDASMDLARGRVGAALKAYDEAGLVRSKWTKEDAVRSLIEDWSADYDPARTTLILAHRRVDVRSLNELAREKLVERGIVGDGFAFCTEEGTRHFSAGDRIVFLRNEGSLGVKNGQLGDVIEAAPGRVVAVVGKGDDRRQIVVEQLDYANIDYGYATTIHKSQGVTADSVKLLVSGTLDRHLAYVALTRHRDAMQLYVGLNEFTNRGGVLVDHGEAPYENNPDNPDSYFVMLEAGDGKQHTIWGVDLGRALGEAGAQIGDRIGLEHQGSETVTLPNKKTVKRHKWKVVDIRELALSRMTERMARDGSKETTLDYQRAPLYWAALRFAETRGLNLMNVARTIARDRLAWTVRQKQCLADLGSRLVAIGARLGLVRGAQQQIQSNTIKEARPMVAGVTIHPKSLEQAVEDKLVADPALKKQWEEVSTRFRLIYADPEAAFRAVDVDAMLKDRAVAKSTLAKIDTEPHSFGALKGKTGILARWADRQVRETAHVNVPALARDLARYLEMRESATQRLEAEVRALRDRVSIEIPALSPSARTVLERVRDALDRNDLPAALGYATSDRQAKLEIDGFSKAVAERFGERTFLTNAARVPSGPVFESIAKGRQLEAKARLAEAWPFMRAAQQLAAQERTTETLKQVEKLTISQRQAPAIKQ</sequence>
<keyword evidence="8" id="KW-1185">Reference proteome</keyword>
<dbReference type="NCBIfam" id="TIGR02768">
    <property type="entry name" value="TraA_Ti"/>
    <property type="match status" value="1"/>
</dbReference>
<dbReference type="CDD" id="cd18809">
    <property type="entry name" value="SF1_C_RecD"/>
    <property type="match status" value="1"/>
</dbReference>
<evidence type="ECO:0000259" key="4">
    <source>
        <dbReference type="Pfam" id="PF01443"/>
    </source>
</evidence>
<evidence type="ECO:0000256" key="3">
    <source>
        <dbReference type="SAM" id="Coils"/>
    </source>
</evidence>
<gene>
    <name evidence="7" type="ORF">FHW20_004484</name>
</gene>
<dbReference type="PANTHER" id="PTHR43788">
    <property type="entry name" value="DNA2/NAM7 HELICASE FAMILY MEMBER"/>
    <property type="match status" value="1"/>
</dbReference>
<evidence type="ECO:0000256" key="2">
    <source>
        <dbReference type="ARBA" id="ARBA00022971"/>
    </source>
</evidence>
<dbReference type="InterPro" id="IPR027351">
    <property type="entry name" value="(+)RNA_virus_helicase_core_dom"/>
</dbReference>
<protein>
    <submittedName>
        <fullName evidence="7">Ti-type conjugative transfer relaxase TraA</fullName>
    </submittedName>
</protein>
<feature type="domain" description="Bartonella effector protein BID" evidence="6">
    <location>
        <begin position="948"/>
        <end position="1043"/>
    </location>
</feature>
<dbReference type="NCBIfam" id="NF010402">
    <property type="entry name" value="PRK13826.1"/>
    <property type="match status" value="1"/>
</dbReference>
<accession>A0ABR6AVU0</accession>
<dbReference type="Pfam" id="PF03389">
    <property type="entry name" value="MobA_MobL"/>
    <property type="match status" value="1"/>
</dbReference>
<keyword evidence="2" id="KW-0184">Conjugation</keyword>
<dbReference type="EMBL" id="JACGXG010000012">
    <property type="protein sequence ID" value="MBA8853502.1"/>
    <property type="molecule type" value="Genomic_DNA"/>
</dbReference>
<dbReference type="CDD" id="cd17933">
    <property type="entry name" value="DEXSc_RecD-like"/>
    <property type="match status" value="1"/>
</dbReference>
<dbReference type="Proteomes" id="UP000578622">
    <property type="component" value="Unassembled WGS sequence"/>
</dbReference>
<evidence type="ECO:0000313" key="7">
    <source>
        <dbReference type="EMBL" id="MBA8853502.1"/>
    </source>
</evidence>
<evidence type="ECO:0000256" key="1">
    <source>
        <dbReference type="ARBA" id="ARBA00010873"/>
    </source>
</evidence>
<dbReference type="InterPro" id="IPR050534">
    <property type="entry name" value="Coronavir_polyprotein_1ab"/>
</dbReference>
<comment type="similarity">
    <text evidence="1">Belongs to the MobA/MobL family.</text>
</comment>
<reference evidence="7 8" key="1">
    <citation type="submission" date="2020-07" db="EMBL/GenBank/DDBJ databases">
        <title>Genomic Encyclopedia of Type Strains, Phase IV (KMG-V): Genome sequencing to study the core and pangenomes of soil and plant-associated prokaryotes.</title>
        <authorList>
            <person name="Whitman W."/>
        </authorList>
    </citation>
    <scope>NUCLEOTIDE SEQUENCE [LARGE SCALE GENOMIC DNA]</scope>
    <source>
        <strain evidence="7 8">RH4WT92</strain>
    </source>
</reference>
<organism evidence="7 8">
    <name type="scientific">Brucella intermedia</name>
    <dbReference type="NCBI Taxonomy" id="94625"/>
    <lineage>
        <taxon>Bacteria</taxon>
        <taxon>Pseudomonadati</taxon>
        <taxon>Pseudomonadota</taxon>
        <taxon>Alphaproteobacteria</taxon>
        <taxon>Hyphomicrobiales</taxon>
        <taxon>Brucellaceae</taxon>
        <taxon>Brucella/Ochrobactrum group</taxon>
        <taxon>Brucella</taxon>
    </lineage>
</organism>
<keyword evidence="3" id="KW-0175">Coiled coil</keyword>
<dbReference type="SUPFAM" id="SSF52540">
    <property type="entry name" value="P-loop containing nucleoside triphosphate hydrolases"/>
    <property type="match status" value="2"/>
</dbReference>
<dbReference type="InterPro" id="IPR027417">
    <property type="entry name" value="P-loop_NTPase"/>
</dbReference>
<dbReference type="Pfam" id="PF17841">
    <property type="entry name" value="Bep_C_terminal"/>
    <property type="match status" value="1"/>
</dbReference>